<evidence type="ECO:0000313" key="1">
    <source>
        <dbReference type="EMBL" id="KAK0707867.1"/>
    </source>
</evidence>
<protein>
    <submittedName>
        <fullName evidence="1">Uncharacterized protein</fullName>
    </submittedName>
</protein>
<reference evidence="1" key="1">
    <citation type="submission" date="2023-06" db="EMBL/GenBank/DDBJ databases">
        <title>Genome-scale phylogeny and comparative genomics of the fungal order Sordariales.</title>
        <authorList>
            <consortium name="Lawrence Berkeley National Laboratory"/>
            <person name="Hensen N."/>
            <person name="Bonometti L."/>
            <person name="Westerberg I."/>
            <person name="Brannstrom I.O."/>
            <person name="Guillou S."/>
            <person name="Cros-Aarteil S."/>
            <person name="Calhoun S."/>
            <person name="Haridas S."/>
            <person name="Kuo A."/>
            <person name="Mondo S."/>
            <person name="Pangilinan J."/>
            <person name="Riley R."/>
            <person name="Labutti K."/>
            <person name="Andreopoulos B."/>
            <person name="Lipzen A."/>
            <person name="Chen C."/>
            <person name="Yanf M."/>
            <person name="Daum C."/>
            <person name="Ng V."/>
            <person name="Clum A."/>
            <person name="Steindorff A."/>
            <person name="Ohm R."/>
            <person name="Martin F."/>
            <person name="Silar P."/>
            <person name="Natvig D."/>
            <person name="Lalanne C."/>
            <person name="Gautier V."/>
            <person name="Ament-Velasquez S.L."/>
            <person name="Kruys A."/>
            <person name="Hutchinson M.I."/>
            <person name="Powell A.J."/>
            <person name="Barry K."/>
            <person name="Miller A.N."/>
            <person name="Grigoriev I.V."/>
            <person name="Debuchy R."/>
            <person name="Gladieux P."/>
            <person name="Thoren M.H."/>
            <person name="Johannesson H."/>
        </authorList>
    </citation>
    <scope>NUCLEOTIDE SEQUENCE</scope>
    <source>
        <strain evidence="1">SMH4607-1</strain>
    </source>
</reference>
<accession>A0AA40A210</accession>
<name>A0AA40A210_9PEZI</name>
<comment type="caution">
    <text evidence="1">The sequence shown here is derived from an EMBL/GenBank/DDBJ whole genome shotgun (WGS) entry which is preliminary data.</text>
</comment>
<gene>
    <name evidence="1" type="ORF">B0H67DRAFT_671476</name>
</gene>
<proteinExistence type="predicted"/>
<evidence type="ECO:0000313" key="2">
    <source>
        <dbReference type="Proteomes" id="UP001172102"/>
    </source>
</evidence>
<dbReference type="AlphaFoldDB" id="A0AA40A210"/>
<keyword evidence="2" id="KW-1185">Reference proteome</keyword>
<sequence length="233" mass="25857">MSLQNANDYDHLFGVEHMYMFICRGRIFTITHRSSSILTTSIIRSIRSQISCKASNSTIYEAPNGVKYLITSGIGHIDSSIRDPASSWQSSYESCALSCSGSADCLSLAYGPSFDPGVNCWLESYSDHITDQHSPTSTSSTSSTTCRVYDVPSSNKDWDVCNATPSQRTDASSCKPPYPDVPELQITFNPRNEQQCNYYPEYPGQERRRGAPKSLNVSVAETQAGLSWELDWL</sequence>
<dbReference type="EMBL" id="JAUKUA010000006">
    <property type="protein sequence ID" value="KAK0707867.1"/>
    <property type="molecule type" value="Genomic_DNA"/>
</dbReference>
<organism evidence="1 2">
    <name type="scientific">Lasiosphaeris hirsuta</name>
    <dbReference type="NCBI Taxonomy" id="260670"/>
    <lineage>
        <taxon>Eukaryota</taxon>
        <taxon>Fungi</taxon>
        <taxon>Dikarya</taxon>
        <taxon>Ascomycota</taxon>
        <taxon>Pezizomycotina</taxon>
        <taxon>Sordariomycetes</taxon>
        <taxon>Sordariomycetidae</taxon>
        <taxon>Sordariales</taxon>
        <taxon>Lasiosphaeriaceae</taxon>
        <taxon>Lasiosphaeris</taxon>
    </lineage>
</organism>
<dbReference type="Proteomes" id="UP001172102">
    <property type="component" value="Unassembled WGS sequence"/>
</dbReference>